<evidence type="ECO:0000313" key="1">
    <source>
        <dbReference type="EMBL" id="MFL9841457.1"/>
    </source>
</evidence>
<organism evidence="1 2">
    <name type="scientific">Sphingomonas plantiphila</name>
    <dbReference type="NCBI Taxonomy" id="3163295"/>
    <lineage>
        <taxon>Bacteria</taxon>
        <taxon>Pseudomonadati</taxon>
        <taxon>Pseudomonadota</taxon>
        <taxon>Alphaproteobacteria</taxon>
        <taxon>Sphingomonadales</taxon>
        <taxon>Sphingomonadaceae</taxon>
        <taxon>Sphingomonas</taxon>
    </lineage>
</organism>
<name>A0ABW8YP97_9SPHN</name>
<dbReference type="Proteomes" id="UP001629244">
    <property type="component" value="Unassembled WGS sequence"/>
</dbReference>
<evidence type="ECO:0000313" key="2">
    <source>
        <dbReference type="Proteomes" id="UP001629244"/>
    </source>
</evidence>
<protein>
    <submittedName>
        <fullName evidence="1">Uncharacterized protein</fullName>
    </submittedName>
</protein>
<dbReference type="RefSeq" id="WP_408078357.1">
    <property type="nucleotide sequence ID" value="NZ_JBELQC010000001.1"/>
</dbReference>
<keyword evidence="2" id="KW-1185">Reference proteome</keyword>
<proteinExistence type="predicted"/>
<gene>
    <name evidence="1" type="ORF">ABS767_10825</name>
</gene>
<reference evidence="1 2" key="1">
    <citation type="submission" date="2024-06" db="EMBL/GenBank/DDBJ databases">
        <authorList>
            <person name="Kaempfer P."/>
            <person name="Viver T."/>
        </authorList>
    </citation>
    <scope>NUCLEOTIDE SEQUENCE [LARGE SCALE GENOMIC DNA]</scope>
    <source>
        <strain evidence="1 2">ST-64</strain>
    </source>
</reference>
<dbReference type="EMBL" id="JBELQC010000001">
    <property type="protein sequence ID" value="MFL9841457.1"/>
    <property type="molecule type" value="Genomic_DNA"/>
</dbReference>
<accession>A0ABW8YP97</accession>
<sequence length="151" mass="17505">MATLARQFDAPGVEELNDARWRFTRALLRTLTLKDRMIYPRLRLHADPEARAAAERFDTSTTVDYARFAAHTKRFPPDTVVRDWRAYAVAVRLRTAELEDRMDREERELFPWLDNAPKVAPISFAQGTNWAADAWRVRTLLGKDSVDDRAT</sequence>
<comment type="caution">
    <text evidence="1">The sequence shown here is derived from an EMBL/GenBank/DDBJ whole genome shotgun (WGS) entry which is preliminary data.</text>
</comment>